<reference evidence="3" key="1">
    <citation type="submission" date="2021-02" db="EMBL/GenBank/DDBJ databases">
        <title>Infant gut strain persistence is associated with maternal origin, phylogeny, and functional potential including surface adhesion and iron acquisition.</title>
        <authorList>
            <person name="Lou Y.C."/>
        </authorList>
    </citation>
    <scope>NUCLEOTIDE SEQUENCE</scope>
    <source>
        <strain evidence="3">L3_060_052G1_dasL3_060_052G1_concoct_1</strain>
    </source>
</reference>
<sequence>MKKTIILFLSMVLLIPTNIFAIGENNKQNIKLNSTEVRKIEKLIKTNVVSGRKEGENLHYDLGETITRAEFAKVIITTLQLNINDYKYLEPKATDVSKDHWAYNYISLITNLKNKKSGQYIMQGYPNKTFKPDSPITFAEASTILVKLAKNNLKDDLIIESEYPKNFLRWANRENIFRDINEDVILNYDDYILRKDAFHLLYNTFYKSN</sequence>
<dbReference type="InterPro" id="IPR001119">
    <property type="entry name" value="SLH_dom"/>
</dbReference>
<organism evidence="3 4">
    <name type="scientific">Peptoniphilus harei</name>
    <dbReference type="NCBI Taxonomy" id="54005"/>
    <lineage>
        <taxon>Bacteria</taxon>
        <taxon>Bacillati</taxon>
        <taxon>Bacillota</taxon>
        <taxon>Tissierellia</taxon>
        <taxon>Tissierellales</taxon>
        <taxon>Peptoniphilaceae</taxon>
        <taxon>Peptoniphilus</taxon>
    </lineage>
</organism>
<protein>
    <submittedName>
        <fullName evidence="3">S-layer homology domain-containing protein</fullName>
    </submittedName>
</protein>
<comment type="caution">
    <text evidence="3">The sequence shown here is derived from an EMBL/GenBank/DDBJ whole genome shotgun (WGS) entry which is preliminary data.</text>
</comment>
<dbReference type="Proteomes" id="UP000748991">
    <property type="component" value="Unassembled WGS sequence"/>
</dbReference>
<evidence type="ECO:0000313" key="4">
    <source>
        <dbReference type="Proteomes" id="UP000748991"/>
    </source>
</evidence>
<evidence type="ECO:0000313" key="3">
    <source>
        <dbReference type="EMBL" id="MBS6535397.1"/>
    </source>
</evidence>
<evidence type="ECO:0000256" key="1">
    <source>
        <dbReference type="SAM" id="SignalP"/>
    </source>
</evidence>
<accession>A0A943XV01</accession>
<name>A0A943XV01_9FIRM</name>
<dbReference type="Pfam" id="PF00395">
    <property type="entry name" value="SLH"/>
    <property type="match status" value="1"/>
</dbReference>
<dbReference type="PROSITE" id="PS51272">
    <property type="entry name" value="SLH"/>
    <property type="match status" value="1"/>
</dbReference>
<proteinExistence type="predicted"/>
<evidence type="ECO:0000259" key="2">
    <source>
        <dbReference type="PROSITE" id="PS51272"/>
    </source>
</evidence>
<feature type="chain" id="PRO_5037153698" evidence="1">
    <location>
        <begin position="22"/>
        <end position="209"/>
    </location>
</feature>
<keyword evidence="1" id="KW-0732">Signal</keyword>
<dbReference type="AlphaFoldDB" id="A0A943XV01"/>
<gene>
    <name evidence="3" type="ORF">KH327_06155</name>
</gene>
<dbReference type="RefSeq" id="WP_278637985.1">
    <property type="nucleotide sequence ID" value="NZ_JAGZZP010000010.1"/>
</dbReference>
<feature type="signal peptide" evidence="1">
    <location>
        <begin position="1"/>
        <end position="21"/>
    </location>
</feature>
<feature type="domain" description="SLH" evidence="2">
    <location>
        <begin position="89"/>
        <end position="159"/>
    </location>
</feature>
<dbReference type="EMBL" id="JAGZZP010000010">
    <property type="protein sequence ID" value="MBS6535397.1"/>
    <property type="molecule type" value="Genomic_DNA"/>
</dbReference>